<dbReference type="Proteomes" id="UP000275267">
    <property type="component" value="Unassembled WGS sequence"/>
</dbReference>
<evidence type="ECO:0000313" key="2">
    <source>
        <dbReference type="EMBL" id="RLM78783.1"/>
    </source>
</evidence>
<dbReference type="EMBL" id="PQIB02000012">
    <property type="protein sequence ID" value="RLM78783.1"/>
    <property type="molecule type" value="Genomic_DNA"/>
</dbReference>
<accession>A0A3L6QDK5</accession>
<evidence type="ECO:0000313" key="3">
    <source>
        <dbReference type="Proteomes" id="UP000275267"/>
    </source>
</evidence>
<reference evidence="3" key="1">
    <citation type="journal article" date="2019" name="Nat. Commun.">
        <title>The genome of broomcorn millet.</title>
        <authorList>
            <person name="Zou C."/>
            <person name="Miki D."/>
            <person name="Li D."/>
            <person name="Tang Q."/>
            <person name="Xiao L."/>
            <person name="Rajput S."/>
            <person name="Deng P."/>
            <person name="Jia W."/>
            <person name="Huang R."/>
            <person name="Zhang M."/>
            <person name="Sun Y."/>
            <person name="Hu J."/>
            <person name="Fu X."/>
            <person name="Schnable P.S."/>
            <person name="Li F."/>
            <person name="Zhang H."/>
            <person name="Feng B."/>
            <person name="Zhu X."/>
            <person name="Liu R."/>
            <person name="Schnable J.C."/>
            <person name="Zhu J.-K."/>
            <person name="Zhang H."/>
        </authorList>
    </citation>
    <scope>NUCLEOTIDE SEQUENCE [LARGE SCALE GENOMIC DNA]</scope>
</reference>
<name>A0A3L6QDK5_PANMI</name>
<organism evidence="2 3">
    <name type="scientific">Panicum miliaceum</name>
    <name type="common">Proso millet</name>
    <name type="synonym">Broomcorn millet</name>
    <dbReference type="NCBI Taxonomy" id="4540"/>
    <lineage>
        <taxon>Eukaryota</taxon>
        <taxon>Viridiplantae</taxon>
        <taxon>Streptophyta</taxon>
        <taxon>Embryophyta</taxon>
        <taxon>Tracheophyta</taxon>
        <taxon>Spermatophyta</taxon>
        <taxon>Magnoliopsida</taxon>
        <taxon>Liliopsida</taxon>
        <taxon>Poales</taxon>
        <taxon>Poaceae</taxon>
        <taxon>PACMAD clade</taxon>
        <taxon>Panicoideae</taxon>
        <taxon>Panicodae</taxon>
        <taxon>Paniceae</taxon>
        <taxon>Panicinae</taxon>
        <taxon>Panicum</taxon>
        <taxon>Panicum sect. Panicum</taxon>
    </lineage>
</organism>
<gene>
    <name evidence="2" type="ORF">C2845_PM12G28290</name>
</gene>
<comment type="caution">
    <text evidence="2">The sequence shown here is derived from an EMBL/GenBank/DDBJ whole genome shotgun (WGS) entry which is preliminary data.</text>
</comment>
<keyword evidence="3" id="KW-1185">Reference proteome</keyword>
<proteinExistence type="predicted"/>
<evidence type="ECO:0000256" key="1">
    <source>
        <dbReference type="SAM" id="MobiDB-lite"/>
    </source>
</evidence>
<dbReference type="AlphaFoldDB" id="A0A3L6QDK5"/>
<sequence>MSPRGRGAAVDPQGLHVTPPRGAVAAVRLEVARVATPPPCRDVSAGTKWWS</sequence>
<feature type="region of interest" description="Disordered" evidence="1">
    <location>
        <begin position="1"/>
        <end position="20"/>
    </location>
</feature>
<protein>
    <submittedName>
        <fullName evidence="2">Uncharacterized protein</fullName>
    </submittedName>
</protein>